<comment type="caution">
    <text evidence="2">The sequence shown here is derived from an EMBL/GenBank/DDBJ whole genome shotgun (WGS) entry which is preliminary data.</text>
</comment>
<dbReference type="EMBL" id="JAUJYO010000001">
    <property type="protein sequence ID" value="KAK1324272.1"/>
    <property type="molecule type" value="Genomic_DNA"/>
</dbReference>
<evidence type="ECO:0000256" key="1">
    <source>
        <dbReference type="SAM" id="MobiDB-lite"/>
    </source>
</evidence>
<reference evidence="2" key="2">
    <citation type="submission" date="2023-06" db="EMBL/GenBank/DDBJ databases">
        <authorList>
            <person name="Ma L."/>
            <person name="Liu K.-W."/>
            <person name="Li Z."/>
            <person name="Hsiao Y.-Y."/>
            <person name="Qi Y."/>
            <person name="Fu T."/>
            <person name="Tang G."/>
            <person name="Zhang D."/>
            <person name="Sun W.-H."/>
            <person name="Liu D.-K."/>
            <person name="Li Y."/>
            <person name="Chen G.-Z."/>
            <person name="Liu X.-D."/>
            <person name="Liao X.-Y."/>
            <person name="Jiang Y.-T."/>
            <person name="Yu X."/>
            <person name="Hao Y."/>
            <person name="Huang J."/>
            <person name="Zhao X.-W."/>
            <person name="Ke S."/>
            <person name="Chen Y.-Y."/>
            <person name="Wu W.-L."/>
            <person name="Hsu J.-L."/>
            <person name="Lin Y.-F."/>
            <person name="Huang M.-D."/>
            <person name="Li C.-Y."/>
            <person name="Huang L."/>
            <person name="Wang Z.-W."/>
            <person name="Zhao X."/>
            <person name="Zhong W.-Y."/>
            <person name="Peng D.-H."/>
            <person name="Ahmad S."/>
            <person name="Lan S."/>
            <person name="Zhang J.-S."/>
            <person name="Tsai W.-C."/>
            <person name="Van De Peer Y."/>
            <person name="Liu Z.-J."/>
        </authorList>
    </citation>
    <scope>NUCLEOTIDE SEQUENCE</scope>
    <source>
        <strain evidence="2">CP</strain>
        <tissue evidence="2">Leaves</tissue>
    </source>
</reference>
<feature type="region of interest" description="Disordered" evidence="1">
    <location>
        <begin position="8"/>
        <end position="37"/>
    </location>
</feature>
<organism evidence="2 3">
    <name type="scientific">Acorus calamus</name>
    <name type="common">Sweet flag</name>
    <dbReference type="NCBI Taxonomy" id="4465"/>
    <lineage>
        <taxon>Eukaryota</taxon>
        <taxon>Viridiplantae</taxon>
        <taxon>Streptophyta</taxon>
        <taxon>Embryophyta</taxon>
        <taxon>Tracheophyta</taxon>
        <taxon>Spermatophyta</taxon>
        <taxon>Magnoliopsida</taxon>
        <taxon>Liliopsida</taxon>
        <taxon>Acoraceae</taxon>
        <taxon>Acorus</taxon>
    </lineage>
</organism>
<reference evidence="2" key="1">
    <citation type="journal article" date="2023" name="Nat. Commun.">
        <title>Diploid and tetraploid genomes of Acorus and the evolution of monocots.</title>
        <authorList>
            <person name="Ma L."/>
            <person name="Liu K.W."/>
            <person name="Li Z."/>
            <person name="Hsiao Y.Y."/>
            <person name="Qi Y."/>
            <person name="Fu T."/>
            <person name="Tang G.D."/>
            <person name="Zhang D."/>
            <person name="Sun W.H."/>
            <person name="Liu D.K."/>
            <person name="Li Y."/>
            <person name="Chen G.Z."/>
            <person name="Liu X.D."/>
            <person name="Liao X.Y."/>
            <person name="Jiang Y.T."/>
            <person name="Yu X."/>
            <person name="Hao Y."/>
            <person name="Huang J."/>
            <person name="Zhao X.W."/>
            <person name="Ke S."/>
            <person name="Chen Y.Y."/>
            <person name="Wu W.L."/>
            <person name="Hsu J.L."/>
            <person name="Lin Y.F."/>
            <person name="Huang M.D."/>
            <person name="Li C.Y."/>
            <person name="Huang L."/>
            <person name="Wang Z.W."/>
            <person name="Zhao X."/>
            <person name="Zhong W.Y."/>
            <person name="Peng D.H."/>
            <person name="Ahmad S."/>
            <person name="Lan S."/>
            <person name="Zhang J.S."/>
            <person name="Tsai W.C."/>
            <person name="Van de Peer Y."/>
            <person name="Liu Z.J."/>
        </authorList>
    </citation>
    <scope>NUCLEOTIDE SEQUENCE</scope>
    <source>
        <strain evidence="2">CP</strain>
    </source>
</reference>
<dbReference type="AlphaFoldDB" id="A0AAV9FFT1"/>
<dbReference type="PANTHER" id="PTHR31365:SF4">
    <property type="entry name" value="OS05G0179800 PROTEIN"/>
    <property type="match status" value="1"/>
</dbReference>
<dbReference type="PANTHER" id="PTHR31365">
    <property type="entry name" value="EXPRESSED PROTEIN"/>
    <property type="match status" value="1"/>
</dbReference>
<evidence type="ECO:0000313" key="2">
    <source>
        <dbReference type="EMBL" id="KAK1324272.1"/>
    </source>
</evidence>
<name>A0AAV9FFT1_ACOCL</name>
<accession>A0AAV9FFT1</accession>
<keyword evidence="3" id="KW-1185">Reference proteome</keyword>
<gene>
    <name evidence="2" type="ORF">QJS10_CPA01g01170</name>
</gene>
<evidence type="ECO:0000313" key="3">
    <source>
        <dbReference type="Proteomes" id="UP001180020"/>
    </source>
</evidence>
<dbReference type="Proteomes" id="UP001180020">
    <property type="component" value="Unassembled WGS sequence"/>
</dbReference>
<proteinExistence type="predicted"/>
<protein>
    <submittedName>
        <fullName evidence="2">Uncharacterized protein</fullName>
    </submittedName>
</protein>
<sequence length="96" mass="10573">MNVFAALETLRRKKKSDGSSKKGSSRSGGGSQVKEPELKTFWGLTPLTTTKWVDVDDDDDDFYAMTVPPPVWGKAGADEWGEEDVHDMVKEVIVGI</sequence>